<evidence type="ECO:0000313" key="6">
    <source>
        <dbReference type="EMBL" id="KAG7352421.1"/>
    </source>
</evidence>
<dbReference type="InterPro" id="IPR002893">
    <property type="entry name" value="Znf_MYND"/>
</dbReference>
<dbReference type="EMBL" id="JAGRRH010000017">
    <property type="protein sequence ID" value="KAG7352421.1"/>
    <property type="molecule type" value="Genomic_DNA"/>
</dbReference>
<name>A0A9K3PMP9_9STRA</name>
<dbReference type="AlphaFoldDB" id="A0A9K3PMP9"/>
<evidence type="ECO:0000256" key="4">
    <source>
        <dbReference type="PROSITE-ProRule" id="PRU00134"/>
    </source>
</evidence>
<dbReference type="InterPro" id="IPR024119">
    <property type="entry name" value="TF_DEAF-1"/>
</dbReference>
<reference evidence="6" key="1">
    <citation type="journal article" date="2021" name="Sci. Rep.">
        <title>Diploid genomic architecture of Nitzschia inconspicua, an elite biomass production diatom.</title>
        <authorList>
            <person name="Oliver A."/>
            <person name="Podell S."/>
            <person name="Pinowska A."/>
            <person name="Traller J.C."/>
            <person name="Smith S.R."/>
            <person name="McClure R."/>
            <person name="Beliaev A."/>
            <person name="Bohutskyi P."/>
            <person name="Hill E.A."/>
            <person name="Rabines A."/>
            <person name="Zheng H."/>
            <person name="Allen L.Z."/>
            <person name="Kuo A."/>
            <person name="Grigoriev I.V."/>
            <person name="Allen A.E."/>
            <person name="Hazlebeck D."/>
            <person name="Allen E.E."/>
        </authorList>
    </citation>
    <scope>NUCLEOTIDE SEQUENCE</scope>
    <source>
        <strain evidence="6">Hildebrandi</strain>
    </source>
</reference>
<evidence type="ECO:0000256" key="1">
    <source>
        <dbReference type="ARBA" id="ARBA00022723"/>
    </source>
</evidence>
<keyword evidence="2 4" id="KW-0863">Zinc-finger</keyword>
<dbReference type="PANTHER" id="PTHR10237:SF14">
    <property type="entry name" value="MYND-TYPE DOMAIN-CONTAINING PROTEIN"/>
    <property type="match status" value="1"/>
</dbReference>
<dbReference type="PROSITE" id="PS50865">
    <property type="entry name" value="ZF_MYND_2"/>
    <property type="match status" value="1"/>
</dbReference>
<dbReference type="PANTHER" id="PTHR10237">
    <property type="entry name" value="DEFORMED EPIDERMAL AUTOREGULATORY FACTOR 1 HOMOLOG SUPPRESSIN"/>
    <property type="match status" value="1"/>
</dbReference>
<evidence type="ECO:0000259" key="5">
    <source>
        <dbReference type="PROSITE" id="PS50865"/>
    </source>
</evidence>
<evidence type="ECO:0000313" key="7">
    <source>
        <dbReference type="Proteomes" id="UP000693970"/>
    </source>
</evidence>
<dbReference type="GO" id="GO:0000981">
    <property type="term" value="F:DNA-binding transcription factor activity, RNA polymerase II-specific"/>
    <property type="evidence" value="ECO:0007669"/>
    <property type="project" value="TreeGrafter"/>
</dbReference>
<keyword evidence="1" id="KW-0479">Metal-binding</keyword>
<organism evidence="6 7">
    <name type="scientific">Nitzschia inconspicua</name>
    <dbReference type="NCBI Taxonomy" id="303405"/>
    <lineage>
        <taxon>Eukaryota</taxon>
        <taxon>Sar</taxon>
        <taxon>Stramenopiles</taxon>
        <taxon>Ochrophyta</taxon>
        <taxon>Bacillariophyta</taxon>
        <taxon>Bacillariophyceae</taxon>
        <taxon>Bacillariophycidae</taxon>
        <taxon>Bacillariales</taxon>
        <taxon>Bacillariaceae</taxon>
        <taxon>Nitzschia</taxon>
    </lineage>
</organism>
<dbReference type="OrthoDB" id="39890at2759"/>
<comment type="caution">
    <text evidence="6">The sequence shown here is derived from an EMBL/GenBank/DDBJ whole genome shotgun (WGS) entry which is preliminary data.</text>
</comment>
<dbReference type="GO" id="GO:0005634">
    <property type="term" value="C:nucleus"/>
    <property type="evidence" value="ECO:0007669"/>
    <property type="project" value="TreeGrafter"/>
</dbReference>
<accession>A0A9K3PMP9</accession>
<sequence>MASPVYSTAADSTANAKKCNVCDKGASKKCSRCSNVWYCSVECQKHDWKKHKPVCNSEYKMHQYELHKKAFDAVIKKYNLQTEEKSTEIAELLTTGTEKVTAPDFAKKFGMDVEEAVVFLEWIKTGVKFKEETIDTAKRAGFGSGATVSRFVGNVNVNVCHVPINLFAP</sequence>
<dbReference type="GO" id="GO:0008270">
    <property type="term" value="F:zinc ion binding"/>
    <property type="evidence" value="ECO:0007669"/>
    <property type="project" value="UniProtKB-KW"/>
</dbReference>
<dbReference type="PROSITE" id="PS01360">
    <property type="entry name" value="ZF_MYND_1"/>
    <property type="match status" value="1"/>
</dbReference>
<keyword evidence="3" id="KW-0862">Zinc</keyword>
<dbReference type="Proteomes" id="UP000693970">
    <property type="component" value="Unassembled WGS sequence"/>
</dbReference>
<reference evidence="6" key="2">
    <citation type="submission" date="2021-04" db="EMBL/GenBank/DDBJ databases">
        <authorList>
            <person name="Podell S."/>
        </authorList>
    </citation>
    <scope>NUCLEOTIDE SEQUENCE</scope>
    <source>
        <strain evidence="6">Hildebrandi</strain>
    </source>
</reference>
<protein>
    <submittedName>
        <fullName evidence="6">MYND finger domain containing protein</fullName>
    </submittedName>
</protein>
<proteinExistence type="predicted"/>
<evidence type="ECO:0000256" key="3">
    <source>
        <dbReference type="ARBA" id="ARBA00022833"/>
    </source>
</evidence>
<dbReference type="Pfam" id="PF01753">
    <property type="entry name" value="zf-MYND"/>
    <property type="match status" value="1"/>
</dbReference>
<evidence type="ECO:0000256" key="2">
    <source>
        <dbReference type="ARBA" id="ARBA00022771"/>
    </source>
</evidence>
<feature type="domain" description="MYND-type" evidence="5">
    <location>
        <begin position="19"/>
        <end position="55"/>
    </location>
</feature>
<gene>
    <name evidence="6" type="ORF">IV203_008469</name>
</gene>
<keyword evidence="7" id="KW-1185">Reference proteome</keyword>